<sequence length="132" mass="13218">MTTKVKSSVLSPTLTGLTSVTSNTFTSDIATGTAPFVVASTTAVLNLTASNVTTNANLTGKITSVGNATSLGSFTSLELLTALSDKTGSGIAVFATGPSFSQPILGTPQSGNFSVGTFTWPTFNQNTTGTAA</sequence>
<name>A0A6J5T400_9CAUD</name>
<accession>A0A6J5T400</accession>
<protein>
    <submittedName>
        <fullName evidence="1">Uncharacterized protein</fullName>
    </submittedName>
</protein>
<feature type="non-terminal residue" evidence="1">
    <location>
        <position position="132"/>
    </location>
</feature>
<proteinExistence type="predicted"/>
<organism evidence="1">
    <name type="scientific">uncultured Caudovirales phage</name>
    <dbReference type="NCBI Taxonomy" id="2100421"/>
    <lineage>
        <taxon>Viruses</taxon>
        <taxon>Duplodnaviria</taxon>
        <taxon>Heunggongvirae</taxon>
        <taxon>Uroviricota</taxon>
        <taxon>Caudoviricetes</taxon>
        <taxon>Peduoviridae</taxon>
        <taxon>Maltschvirus</taxon>
        <taxon>Maltschvirus maltsch</taxon>
    </lineage>
</organism>
<evidence type="ECO:0000313" key="1">
    <source>
        <dbReference type="EMBL" id="CAB4221976.1"/>
    </source>
</evidence>
<reference evidence="1" key="1">
    <citation type="submission" date="2020-05" db="EMBL/GenBank/DDBJ databases">
        <authorList>
            <person name="Chiriac C."/>
            <person name="Salcher M."/>
            <person name="Ghai R."/>
            <person name="Kavagutti S V."/>
        </authorList>
    </citation>
    <scope>NUCLEOTIDE SEQUENCE</scope>
</reference>
<dbReference type="EMBL" id="LR797523">
    <property type="protein sequence ID" value="CAB4221976.1"/>
    <property type="molecule type" value="Genomic_DNA"/>
</dbReference>
<gene>
    <name evidence="1" type="ORF">UFOVP1655_1</name>
</gene>